<dbReference type="EMBL" id="BSYO01000009">
    <property type="protein sequence ID" value="GMH10204.1"/>
    <property type="molecule type" value="Genomic_DNA"/>
</dbReference>
<keyword evidence="2" id="KW-1185">Reference proteome</keyword>
<comment type="caution">
    <text evidence="1">The sequence shown here is derived from an EMBL/GenBank/DDBJ whole genome shotgun (WGS) entry which is preliminary data.</text>
</comment>
<organism evidence="1 2">
    <name type="scientific">Nepenthes gracilis</name>
    <name type="common">Slender pitcher plant</name>
    <dbReference type="NCBI Taxonomy" id="150966"/>
    <lineage>
        <taxon>Eukaryota</taxon>
        <taxon>Viridiplantae</taxon>
        <taxon>Streptophyta</taxon>
        <taxon>Embryophyta</taxon>
        <taxon>Tracheophyta</taxon>
        <taxon>Spermatophyta</taxon>
        <taxon>Magnoliopsida</taxon>
        <taxon>eudicotyledons</taxon>
        <taxon>Gunneridae</taxon>
        <taxon>Pentapetalae</taxon>
        <taxon>Caryophyllales</taxon>
        <taxon>Nepenthaceae</taxon>
        <taxon>Nepenthes</taxon>
    </lineage>
</organism>
<dbReference type="Proteomes" id="UP001279734">
    <property type="component" value="Unassembled WGS sequence"/>
</dbReference>
<evidence type="ECO:0000313" key="1">
    <source>
        <dbReference type="EMBL" id="GMH10204.1"/>
    </source>
</evidence>
<protein>
    <submittedName>
        <fullName evidence="1">Uncharacterized protein</fullName>
    </submittedName>
</protein>
<sequence>MAAASHLTVKTGENKWTEIPANKTKTMSYFGFLSCPVFSGTSPAMHMDGHWSLPVSSPTLNVKHRCQKLTNAYHYFVAWNNH</sequence>
<name>A0AAD3SGF1_NEPGR</name>
<reference evidence="1" key="1">
    <citation type="submission" date="2023-05" db="EMBL/GenBank/DDBJ databases">
        <title>Nepenthes gracilis genome sequencing.</title>
        <authorList>
            <person name="Fukushima K."/>
        </authorList>
    </citation>
    <scope>NUCLEOTIDE SEQUENCE</scope>
    <source>
        <strain evidence="1">SING2019-196</strain>
    </source>
</reference>
<proteinExistence type="predicted"/>
<dbReference type="AlphaFoldDB" id="A0AAD3SGF1"/>
<gene>
    <name evidence="1" type="ORF">Nepgr_012045</name>
</gene>
<accession>A0AAD3SGF1</accession>
<evidence type="ECO:0000313" key="2">
    <source>
        <dbReference type="Proteomes" id="UP001279734"/>
    </source>
</evidence>